<protein>
    <submittedName>
        <fullName evidence="3">Uncharacterized protein</fullName>
    </submittedName>
</protein>
<dbReference type="STRING" id="1391654.AKJ09_01786"/>
<feature type="region of interest" description="Disordered" evidence="1">
    <location>
        <begin position="115"/>
        <end position="134"/>
    </location>
</feature>
<feature type="compositionally biased region" description="Polar residues" evidence="1">
    <location>
        <begin position="204"/>
        <end position="218"/>
    </location>
</feature>
<sequence>MVRALVEETQDAYSPGDEDYERVLAKLRAASVSSASRGQSRLGRSGLGRWGLGLVAAGVLFVGAGAITRQTRVEPTPVPAMKSVERTVPTESPIPPAEPATPTISVDALPTIVPSSTPRNARTVPGPSAAPDSSLAEEIRLLRGASEASRASNHESALSFVEEHERRFPKGFLADERRVQKVLVLCDLGRRDLARSEARRFTANRPSSPLNARLSSSCAADKQGAE</sequence>
<keyword evidence="4" id="KW-1185">Reference proteome</keyword>
<evidence type="ECO:0000313" key="3">
    <source>
        <dbReference type="EMBL" id="AKU95122.1"/>
    </source>
</evidence>
<organism evidence="3 4">
    <name type="scientific">Labilithrix luteola</name>
    <dbReference type="NCBI Taxonomy" id="1391654"/>
    <lineage>
        <taxon>Bacteria</taxon>
        <taxon>Pseudomonadati</taxon>
        <taxon>Myxococcota</taxon>
        <taxon>Polyangia</taxon>
        <taxon>Polyangiales</taxon>
        <taxon>Labilitrichaceae</taxon>
        <taxon>Labilithrix</taxon>
    </lineage>
</organism>
<name>A0A0K1PNM7_9BACT</name>
<reference evidence="3 4" key="1">
    <citation type="submission" date="2015-08" db="EMBL/GenBank/DDBJ databases">
        <authorList>
            <person name="Babu N.S."/>
            <person name="Beckwith C.J."/>
            <person name="Beseler K.G."/>
            <person name="Brison A."/>
            <person name="Carone J.V."/>
            <person name="Caskin T.P."/>
            <person name="Diamond M."/>
            <person name="Durham M.E."/>
            <person name="Foxe J.M."/>
            <person name="Go M."/>
            <person name="Henderson B.A."/>
            <person name="Jones I.B."/>
            <person name="McGettigan J.A."/>
            <person name="Micheletti S.J."/>
            <person name="Nasrallah M.E."/>
            <person name="Ortiz D."/>
            <person name="Piller C.R."/>
            <person name="Privatt S.R."/>
            <person name="Schneider S.L."/>
            <person name="Sharp S."/>
            <person name="Smith T.C."/>
            <person name="Stanton J.D."/>
            <person name="Ullery H.E."/>
            <person name="Wilson R.J."/>
            <person name="Serrano M.G."/>
            <person name="Buck G."/>
            <person name="Lee V."/>
            <person name="Wang Y."/>
            <person name="Carvalho R."/>
            <person name="Voegtly L."/>
            <person name="Shi R."/>
            <person name="Duckworth R."/>
            <person name="Johnson A."/>
            <person name="Loviza R."/>
            <person name="Walstead R."/>
            <person name="Shah Z."/>
            <person name="Kiflezghi M."/>
            <person name="Wade K."/>
            <person name="Ball S.L."/>
            <person name="Bradley K.W."/>
            <person name="Asai D.J."/>
            <person name="Bowman C.A."/>
            <person name="Russell D.A."/>
            <person name="Pope W.H."/>
            <person name="Jacobs-Sera D."/>
            <person name="Hendrix R.W."/>
            <person name="Hatfull G.F."/>
        </authorList>
    </citation>
    <scope>NUCLEOTIDE SEQUENCE [LARGE SCALE GENOMIC DNA]</scope>
    <source>
        <strain evidence="3 4">DSM 27648</strain>
    </source>
</reference>
<keyword evidence="2" id="KW-0472">Membrane</keyword>
<keyword evidence="2" id="KW-1133">Transmembrane helix</keyword>
<accession>A0A0K1PNM7</accession>
<evidence type="ECO:0000256" key="2">
    <source>
        <dbReference type="SAM" id="Phobius"/>
    </source>
</evidence>
<feature type="region of interest" description="Disordered" evidence="1">
    <location>
        <begin position="197"/>
        <end position="226"/>
    </location>
</feature>
<feature type="transmembrane region" description="Helical" evidence="2">
    <location>
        <begin position="47"/>
        <end position="67"/>
    </location>
</feature>
<dbReference type="KEGG" id="llu:AKJ09_01786"/>
<dbReference type="EMBL" id="CP012333">
    <property type="protein sequence ID" value="AKU95122.1"/>
    <property type="molecule type" value="Genomic_DNA"/>
</dbReference>
<evidence type="ECO:0000256" key="1">
    <source>
        <dbReference type="SAM" id="MobiDB-lite"/>
    </source>
</evidence>
<keyword evidence="2" id="KW-0812">Transmembrane</keyword>
<dbReference type="Proteomes" id="UP000064967">
    <property type="component" value="Chromosome"/>
</dbReference>
<dbReference type="AlphaFoldDB" id="A0A0K1PNM7"/>
<proteinExistence type="predicted"/>
<evidence type="ECO:0000313" key="4">
    <source>
        <dbReference type="Proteomes" id="UP000064967"/>
    </source>
</evidence>
<gene>
    <name evidence="3" type="ORF">AKJ09_01786</name>
</gene>